<feature type="region of interest" description="Disordered" evidence="6">
    <location>
        <begin position="1"/>
        <end position="27"/>
    </location>
</feature>
<keyword evidence="3" id="KW-0518">Myosin</keyword>
<evidence type="ECO:0000256" key="1">
    <source>
        <dbReference type="ARBA" id="ARBA00022741"/>
    </source>
</evidence>
<keyword evidence="10" id="KW-1185">Reference proteome</keyword>
<evidence type="ECO:0000256" key="5">
    <source>
        <dbReference type="ARBA" id="ARBA00023203"/>
    </source>
</evidence>
<protein>
    <recommendedName>
        <fullName evidence="8">Myosin motor domain-containing protein</fullName>
    </recommendedName>
</protein>
<dbReference type="HOGENOM" id="CLU_356488_0_0_1"/>
<evidence type="ECO:0000256" key="6">
    <source>
        <dbReference type="SAM" id="MobiDB-lite"/>
    </source>
</evidence>
<dbReference type="PANTHER" id="PTHR13140:SF854">
    <property type="entry name" value="MYOSIN MOTOR DOMAIN-CONTAINING PROTEIN"/>
    <property type="match status" value="1"/>
</dbReference>
<dbReference type="GO" id="GO:0005524">
    <property type="term" value="F:ATP binding"/>
    <property type="evidence" value="ECO:0007669"/>
    <property type="project" value="UniProtKB-KW"/>
</dbReference>
<evidence type="ECO:0000256" key="4">
    <source>
        <dbReference type="ARBA" id="ARBA00023175"/>
    </source>
</evidence>
<evidence type="ECO:0000313" key="9">
    <source>
        <dbReference type="EMBL" id="EFO82917.1"/>
    </source>
</evidence>
<dbReference type="Gene3D" id="1.10.10.820">
    <property type="match status" value="1"/>
</dbReference>
<dbReference type="STRING" id="31234.E3LEB6"/>
<keyword evidence="1" id="KW-0547">Nucleotide-binding</keyword>
<dbReference type="Gene3D" id="1.20.58.530">
    <property type="match status" value="1"/>
</dbReference>
<sequence>MWSSTTLPRQRPMDPPPPPPHNKSATMLRNPAKSVDVNKLRSDIEIVTIFFVIFVTVFLFQLSQQLEMVKARLESALAEQDEPDEKSKKMLSRDNSIDSRLSTSLFSTGSRESCAHTPVPQPEQPIAAFRSGSNLSKLNKPLSMSTSHLVNAVNEEPVNKRLSMALPSSSTSGFITSLRRRETFTKVDEITKEINARIGKVKRTESLSIGINRQQGPPVPPPKPMRTFQEHTKKPIEQLQTTTLGRFNTNQKFKSQTSSFMSSSVAFLSMCNHREFVDAINKRFTQGQCWFSRGGQLFFVNPFNTVSSPRCNFYSVIPTITSSLFESKSSTLFLRGVSGSGKSHVAELICMDIVKRLDSQGQLSQIFKTSLIILRPFLTANNPYNNQCSKAALHYVFQTRENRLHRISLSHFPIESMSRGCRANIFAVVANDLSDAEKDKYKIAGFRLRETCYNYGSFDEIKTALSSVGVDVADVLKIISACILLNNINFKTESTASEIDNIADLEDACSLLGVSALTMYRFMVSDALIDSRLMRDSLVTALYSRTVKYIIDKINLLLDIYPDSYDRGSVVTDSGISVGTINENNHIIHIIDIPGYVRSTQNSLNELIVNATNDIVQCTDSDMASQKFCSKREKLQSFQVHELLKTVEVATRTGEDWTENKTPKMIKHCTDSFEIHYDLRLMIERNSNYVSRELVRIFVNMFDFRTCTFPFAVNIFAQDVESMIIDENYFPSAINWPNNGKTVIQNVMESIRKLKKEISETSCQQIICLKSNDALEYARVHENGLGYQLNLYRSVMASSCISSNRVNSICDRSPSISTETSKVSFHRQYAIREGRKHYFPQRRSVVIDFQDPSTGVILRAGEIVKAIGFSGECYLVENGRRVRASIPISFTEKSVVIAHNMNN</sequence>
<dbReference type="GO" id="GO:0000146">
    <property type="term" value="F:microfilament motor activity"/>
    <property type="evidence" value="ECO:0007669"/>
    <property type="project" value="TreeGrafter"/>
</dbReference>
<dbReference type="GO" id="GO:0005737">
    <property type="term" value="C:cytoplasm"/>
    <property type="evidence" value="ECO:0007669"/>
    <property type="project" value="TreeGrafter"/>
</dbReference>
<evidence type="ECO:0000259" key="8">
    <source>
        <dbReference type="SMART" id="SM00242"/>
    </source>
</evidence>
<dbReference type="GO" id="GO:0051015">
    <property type="term" value="F:actin filament binding"/>
    <property type="evidence" value="ECO:0007669"/>
    <property type="project" value="TreeGrafter"/>
</dbReference>
<reference evidence="9" key="1">
    <citation type="submission" date="2007-07" db="EMBL/GenBank/DDBJ databases">
        <title>PCAP assembly of the Caenorhabditis remanei genome.</title>
        <authorList>
            <consortium name="The Caenorhabditis remanei Sequencing Consortium"/>
            <person name="Wilson R.K."/>
        </authorList>
    </citation>
    <scope>NUCLEOTIDE SEQUENCE [LARGE SCALE GENOMIC DNA]</scope>
    <source>
        <strain evidence="9">PB4641</strain>
    </source>
</reference>
<dbReference type="InterPro" id="IPR036961">
    <property type="entry name" value="Kinesin_motor_dom_sf"/>
</dbReference>
<dbReference type="GO" id="GO:0016459">
    <property type="term" value="C:myosin complex"/>
    <property type="evidence" value="ECO:0007669"/>
    <property type="project" value="UniProtKB-KW"/>
</dbReference>
<feature type="domain" description="Myosin motor" evidence="8">
    <location>
        <begin position="254"/>
        <end position="845"/>
    </location>
</feature>
<keyword evidence="4" id="KW-0505">Motor protein</keyword>
<gene>
    <name evidence="9" type="ORF">CRE_00287</name>
</gene>
<keyword evidence="2" id="KW-0067">ATP-binding</keyword>
<dbReference type="SMART" id="SM00242">
    <property type="entry name" value="MYSc"/>
    <property type="match status" value="1"/>
</dbReference>
<proteinExistence type="predicted"/>
<keyword evidence="5" id="KW-0009">Actin-binding</keyword>
<dbReference type="AlphaFoldDB" id="E3LEB6"/>
<dbReference type="GO" id="GO:0007015">
    <property type="term" value="P:actin filament organization"/>
    <property type="evidence" value="ECO:0007669"/>
    <property type="project" value="TreeGrafter"/>
</dbReference>
<evidence type="ECO:0000256" key="7">
    <source>
        <dbReference type="SAM" id="Phobius"/>
    </source>
</evidence>
<dbReference type="Pfam" id="PF00063">
    <property type="entry name" value="Myosin_head"/>
    <property type="match status" value="1"/>
</dbReference>
<accession>E3LEB6</accession>
<dbReference type="Proteomes" id="UP000008281">
    <property type="component" value="Unassembled WGS sequence"/>
</dbReference>
<evidence type="ECO:0000256" key="2">
    <source>
        <dbReference type="ARBA" id="ARBA00022840"/>
    </source>
</evidence>
<organism evidence="10">
    <name type="scientific">Caenorhabditis remanei</name>
    <name type="common">Caenorhabditis vulgaris</name>
    <dbReference type="NCBI Taxonomy" id="31234"/>
    <lineage>
        <taxon>Eukaryota</taxon>
        <taxon>Metazoa</taxon>
        <taxon>Ecdysozoa</taxon>
        <taxon>Nematoda</taxon>
        <taxon>Chromadorea</taxon>
        <taxon>Rhabditida</taxon>
        <taxon>Rhabditina</taxon>
        <taxon>Rhabditomorpha</taxon>
        <taxon>Rhabditoidea</taxon>
        <taxon>Rhabditidae</taxon>
        <taxon>Peloderinae</taxon>
        <taxon>Caenorhabditis</taxon>
    </lineage>
</organism>
<dbReference type="Gene3D" id="3.40.850.10">
    <property type="entry name" value="Kinesin motor domain"/>
    <property type="match status" value="1"/>
</dbReference>
<dbReference type="eggNOG" id="KOG0160">
    <property type="taxonomic scope" value="Eukaryota"/>
</dbReference>
<dbReference type="PANTHER" id="PTHR13140">
    <property type="entry name" value="MYOSIN"/>
    <property type="match status" value="1"/>
</dbReference>
<keyword evidence="7" id="KW-1133">Transmembrane helix</keyword>
<dbReference type="OMA" id="YARVHEN"/>
<dbReference type="InParanoid" id="E3LEB6"/>
<dbReference type="GO" id="GO:0016020">
    <property type="term" value="C:membrane"/>
    <property type="evidence" value="ECO:0007669"/>
    <property type="project" value="TreeGrafter"/>
</dbReference>
<evidence type="ECO:0000313" key="10">
    <source>
        <dbReference type="Proteomes" id="UP000008281"/>
    </source>
</evidence>
<evidence type="ECO:0000256" key="3">
    <source>
        <dbReference type="ARBA" id="ARBA00023123"/>
    </source>
</evidence>
<feature type="transmembrane region" description="Helical" evidence="7">
    <location>
        <begin position="44"/>
        <end position="62"/>
    </location>
</feature>
<dbReference type="InterPro" id="IPR027417">
    <property type="entry name" value="P-loop_NTPase"/>
</dbReference>
<dbReference type="OrthoDB" id="5872781at2759"/>
<dbReference type="InterPro" id="IPR001609">
    <property type="entry name" value="Myosin_head_motor_dom-like"/>
</dbReference>
<keyword evidence="7" id="KW-0812">Transmembrane</keyword>
<dbReference type="FunCoup" id="E3LEB6">
    <property type="interactions" value="1751"/>
</dbReference>
<keyword evidence="7" id="KW-0472">Membrane</keyword>
<dbReference type="Gene3D" id="1.20.120.720">
    <property type="entry name" value="Myosin VI head, motor domain, U50 subdomain"/>
    <property type="match status" value="1"/>
</dbReference>
<dbReference type="SUPFAM" id="SSF52540">
    <property type="entry name" value="P-loop containing nucleoside triphosphate hydrolases"/>
    <property type="match status" value="1"/>
</dbReference>
<dbReference type="EMBL" id="DS268407">
    <property type="protein sequence ID" value="EFO82917.1"/>
    <property type="molecule type" value="Genomic_DNA"/>
</dbReference>
<name>E3LEB6_CAERE</name>